<dbReference type="InterPro" id="IPR000717">
    <property type="entry name" value="PCI_dom"/>
</dbReference>
<reference evidence="12" key="1">
    <citation type="submission" date="2017-02" db="UniProtKB">
        <authorList>
            <consortium name="WormBaseParasite"/>
        </authorList>
    </citation>
    <scope>IDENTIFICATION</scope>
</reference>
<accession>A0A0N4UQM1</accession>
<dbReference type="SUPFAM" id="SSF46785">
    <property type="entry name" value="Winged helix' DNA-binding domain"/>
    <property type="match status" value="1"/>
</dbReference>
<evidence type="ECO:0000313" key="11">
    <source>
        <dbReference type="Proteomes" id="UP000274756"/>
    </source>
</evidence>
<evidence type="ECO:0000256" key="5">
    <source>
        <dbReference type="ARBA" id="ARBA00022490"/>
    </source>
</evidence>
<dbReference type="InterPro" id="IPR040134">
    <property type="entry name" value="PSMD12/CSN4"/>
</dbReference>
<keyword evidence="5" id="KW-0963">Cytoplasm</keyword>
<gene>
    <name evidence="9" type="ORF">DME_LOCUS3807</name>
</gene>
<sequence length="347" mass="39722">MRKILFSDQDLQVICENIRRLTDAVLNQDSISMIVSRQFISDLIECNIELGKTSPATARSIALDLLPVIQSRQISYEEQVVKLFMALADLHEKEGSFKDAANMLRAMPLENGQRSYSSEMKLNIYVRLADLAMRYGDGDEAETFINRASVVSNDLQNNKNVYIPFKIKFAEVLNYRQKFVEAARKYYDLATFENLERSDQLMALSNAIVCTIFAPPGAKRSRMLGMLFNNEKCKPIPSYSIVKNMYLGKIIQNDEMVDFEKSLTDNQRSMHGWAVMHRAFLEHNIIAISASFTNMPLIQLARLLGIDEVQVRSLIRFLAEDILLQMIIDNRLVATIDQISGFIHFKR</sequence>
<feature type="domain" description="PCI" evidence="8">
    <location>
        <begin position="175"/>
        <end position="347"/>
    </location>
</feature>
<keyword evidence="7" id="KW-0539">Nucleus</keyword>
<evidence type="ECO:0000313" key="9">
    <source>
        <dbReference type="EMBL" id="VDN53834.1"/>
    </source>
</evidence>
<comment type="subcellular location">
    <subcellularLocation>
        <location evidence="2">Cytoplasm</location>
    </subcellularLocation>
    <subcellularLocation>
        <location evidence="1">Nucleus</location>
    </subcellularLocation>
</comment>
<dbReference type="PANTHER" id="PTHR10855:SF2">
    <property type="entry name" value="COP9 SIGNALOSOME COMPLEX SUBUNIT 4"/>
    <property type="match status" value="1"/>
</dbReference>
<evidence type="ECO:0000256" key="2">
    <source>
        <dbReference type="ARBA" id="ARBA00004496"/>
    </source>
</evidence>
<evidence type="ECO:0000256" key="1">
    <source>
        <dbReference type="ARBA" id="ARBA00004123"/>
    </source>
</evidence>
<evidence type="ECO:0000313" key="12">
    <source>
        <dbReference type="WBParaSite" id="DME_0001031401-mRNA-1"/>
    </source>
</evidence>
<organism evidence="10 12">
    <name type="scientific">Dracunculus medinensis</name>
    <name type="common">Guinea worm</name>
    <dbReference type="NCBI Taxonomy" id="318479"/>
    <lineage>
        <taxon>Eukaryota</taxon>
        <taxon>Metazoa</taxon>
        <taxon>Ecdysozoa</taxon>
        <taxon>Nematoda</taxon>
        <taxon>Chromadorea</taxon>
        <taxon>Rhabditida</taxon>
        <taxon>Spirurina</taxon>
        <taxon>Dracunculoidea</taxon>
        <taxon>Dracunculidae</taxon>
        <taxon>Dracunculus</taxon>
    </lineage>
</organism>
<dbReference type="InterPro" id="IPR054559">
    <property type="entry name" value="PSMD12-CSN4-like_N"/>
</dbReference>
<dbReference type="InterPro" id="IPR011990">
    <property type="entry name" value="TPR-like_helical_dom_sf"/>
</dbReference>
<dbReference type="EMBL" id="UYYG01000190">
    <property type="protein sequence ID" value="VDN53834.1"/>
    <property type="molecule type" value="Genomic_DNA"/>
</dbReference>
<dbReference type="InterPro" id="IPR036390">
    <property type="entry name" value="WH_DNA-bd_sf"/>
</dbReference>
<dbReference type="Proteomes" id="UP000038040">
    <property type="component" value="Unplaced"/>
</dbReference>
<dbReference type="Gene3D" id="1.10.10.10">
    <property type="entry name" value="Winged helix-like DNA-binding domain superfamily/Winged helix DNA-binding domain"/>
    <property type="match status" value="1"/>
</dbReference>
<dbReference type="PANTHER" id="PTHR10855">
    <property type="entry name" value="26S PROTEASOME NON-ATPASE REGULATORY SUBUNIT 12/COP9 SIGNALOSOME COMPLEX SUBUNIT 4"/>
    <property type="match status" value="1"/>
</dbReference>
<dbReference type="Gene3D" id="1.25.40.10">
    <property type="entry name" value="Tetratricopeptide repeat domain"/>
    <property type="match status" value="1"/>
</dbReference>
<dbReference type="AlphaFoldDB" id="A0A0N4UQM1"/>
<evidence type="ECO:0000256" key="6">
    <source>
        <dbReference type="ARBA" id="ARBA00022790"/>
    </source>
</evidence>
<dbReference type="STRING" id="318479.A0A0N4UQM1"/>
<dbReference type="Pfam" id="PF01399">
    <property type="entry name" value="PCI"/>
    <property type="match status" value="1"/>
</dbReference>
<dbReference type="OrthoDB" id="295656at2759"/>
<comment type="similarity">
    <text evidence="3">Belongs to the CSN4 family.</text>
</comment>
<evidence type="ECO:0000256" key="4">
    <source>
        <dbReference type="ARBA" id="ARBA00014881"/>
    </source>
</evidence>
<evidence type="ECO:0000256" key="3">
    <source>
        <dbReference type="ARBA" id="ARBA00010417"/>
    </source>
</evidence>
<evidence type="ECO:0000256" key="7">
    <source>
        <dbReference type="ARBA" id="ARBA00023242"/>
    </source>
</evidence>
<evidence type="ECO:0000259" key="8">
    <source>
        <dbReference type="PROSITE" id="PS50250"/>
    </source>
</evidence>
<keyword evidence="11" id="KW-1185">Reference proteome</keyword>
<dbReference type="GO" id="GO:0005829">
    <property type="term" value="C:cytosol"/>
    <property type="evidence" value="ECO:0007669"/>
    <property type="project" value="TreeGrafter"/>
</dbReference>
<protein>
    <recommendedName>
        <fullName evidence="4">COP9 signalosome complex subunit 4</fullName>
    </recommendedName>
</protein>
<dbReference type="InterPro" id="IPR036388">
    <property type="entry name" value="WH-like_DNA-bd_sf"/>
</dbReference>
<proteinExistence type="inferred from homology"/>
<dbReference type="GO" id="GO:0008180">
    <property type="term" value="C:COP9 signalosome"/>
    <property type="evidence" value="ECO:0007669"/>
    <property type="project" value="UniProtKB-KW"/>
</dbReference>
<dbReference type="WBParaSite" id="DME_0001031401-mRNA-1">
    <property type="protein sequence ID" value="DME_0001031401-mRNA-1"/>
    <property type="gene ID" value="DME_0001031401"/>
</dbReference>
<dbReference type="Pfam" id="PF22241">
    <property type="entry name" value="PSMD12-CSN4_N"/>
    <property type="match status" value="1"/>
</dbReference>
<reference evidence="9 11" key="2">
    <citation type="submission" date="2018-11" db="EMBL/GenBank/DDBJ databases">
        <authorList>
            <consortium name="Pathogen Informatics"/>
        </authorList>
    </citation>
    <scope>NUCLEOTIDE SEQUENCE [LARGE SCALE GENOMIC DNA]</scope>
</reference>
<name>A0A0N4UQM1_DRAME</name>
<keyword evidence="6" id="KW-0736">Signalosome</keyword>
<dbReference type="SUPFAM" id="SSF48452">
    <property type="entry name" value="TPR-like"/>
    <property type="match status" value="1"/>
</dbReference>
<evidence type="ECO:0000313" key="10">
    <source>
        <dbReference type="Proteomes" id="UP000038040"/>
    </source>
</evidence>
<dbReference type="PROSITE" id="PS50250">
    <property type="entry name" value="PCI"/>
    <property type="match status" value="1"/>
</dbReference>
<dbReference type="Proteomes" id="UP000274756">
    <property type="component" value="Unassembled WGS sequence"/>
</dbReference>